<proteinExistence type="predicted"/>
<keyword evidence="1" id="KW-0472">Membrane</keyword>
<accession>A0A916SBP3</accession>
<evidence type="ECO:0000313" key="3">
    <source>
        <dbReference type="Proteomes" id="UP000613512"/>
    </source>
</evidence>
<gene>
    <name evidence="2" type="ORF">GCM10008025_35700</name>
</gene>
<keyword evidence="3" id="KW-1185">Reference proteome</keyword>
<reference evidence="2" key="1">
    <citation type="journal article" date="2014" name="Int. J. Syst. Evol. Microbiol.">
        <title>Complete genome sequence of Corynebacterium casei LMG S-19264T (=DSM 44701T), isolated from a smear-ripened cheese.</title>
        <authorList>
            <consortium name="US DOE Joint Genome Institute (JGI-PGF)"/>
            <person name="Walter F."/>
            <person name="Albersmeier A."/>
            <person name="Kalinowski J."/>
            <person name="Ruckert C."/>
        </authorList>
    </citation>
    <scope>NUCLEOTIDE SEQUENCE</scope>
    <source>
        <strain evidence="2">CGMCC 1.12408</strain>
    </source>
</reference>
<sequence>MKYKATTNRWLQVTSLLLILFIMFTVTEIWMLYYLIPLAIFVFLTIFMVFTVVITDGFLTFQIQVLTLTIYKKTVSHEQIEMLKYKRVG</sequence>
<dbReference type="EMBL" id="BMEY01000026">
    <property type="protein sequence ID" value="GGA89978.1"/>
    <property type="molecule type" value="Genomic_DNA"/>
</dbReference>
<feature type="transmembrane region" description="Helical" evidence="1">
    <location>
        <begin position="39"/>
        <end position="63"/>
    </location>
</feature>
<keyword evidence="1" id="KW-1133">Transmembrane helix</keyword>
<dbReference type="RefSeq" id="WP_188386041.1">
    <property type="nucleotide sequence ID" value="NZ_BMEY01000026.1"/>
</dbReference>
<evidence type="ECO:0000313" key="2">
    <source>
        <dbReference type="EMBL" id="GGA89978.1"/>
    </source>
</evidence>
<reference evidence="2" key="2">
    <citation type="submission" date="2020-09" db="EMBL/GenBank/DDBJ databases">
        <authorList>
            <person name="Sun Q."/>
            <person name="Zhou Y."/>
        </authorList>
    </citation>
    <scope>NUCLEOTIDE SEQUENCE</scope>
    <source>
        <strain evidence="2">CGMCC 1.12408</strain>
    </source>
</reference>
<dbReference type="Proteomes" id="UP000613512">
    <property type="component" value="Unassembled WGS sequence"/>
</dbReference>
<organism evidence="2 3">
    <name type="scientific">Ornithinibacillus halotolerans</name>
    <dbReference type="NCBI Taxonomy" id="1274357"/>
    <lineage>
        <taxon>Bacteria</taxon>
        <taxon>Bacillati</taxon>
        <taxon>Bacillota</taxon>
        <taxon>Bacilli</taxon>
        <taxon>Bacillales</taxon>
        <taxon>Bacillaceae</taxon>
        <taxon>Ornithinibacillus</taxon>
    </lineage>
</organism>
<evidence type="ECO:0000256" key="1">
    <source>
        <dbReference type="SAM" id="Phobius"/>
    </source>
</evidence>
<dbReference type="AlphaFoldDB" id="A0A916SBP3"/>
<keyword evidence="1" id="KW-0812">Transmembrane</keyword>
<name>A0A916SBP3_9BACI</name>
<protein>
    <submittedName>
        <fullName evidence="2">Uncharacterized protein</fullName>
    </submittedName>
</protein>
<feature type="transmembrane region" description="Helical" evidence="1">
    <location>
        <begin position="12"/>
        <end position="33"/>
    </location>
</feature>
<comment type="caution">
    <text evidence="2">The sequence shown here is derived from an EMBL/GenBank/DDBJ whole genome shotgun (WGS) entry which is preliminary data.</text>
</comment>